<evidence type="ECO:0000256" key="7">
    <source>
        <dbReference type="RuleBase" id="RU363032"/>
    </source>
</evidence>
<accession>A0A7H1J638</accession>
<keyword evidence="5 7" id="KW-1133">Transmembrane helix</keyword>
<keyword evidence="2 7" id="KW-0813">Transport</keyword>
<evidence type="ECO:0000256" key="1">
    <source>
        <dbReference type="ARBA" id="ARBA00004651"/>
    </source>
</evidence>
<dbReference type="InterPro" id="IPR000515">
    <property type="entry name" value="MetI-like"/>
</dbReference>
<protein>
    <submittedName>
        <fullName evidence="9">Carbohydrate ABC transporter permease</fullName>
    </submittedName>
</protein>
<comment type="subcellular location">
    <subcellularLocation>
        <location evidence="1 7">Cell membrane</location>
        <topology evidence="1 7">Multi-pass membrane protein</topology>
    </subcellularLocation>
</comment>
<keyword evidence="10" id="KW-1185">Reference proteome</keyword>
<proteinExistence type="inferred from homology"/>
<feature type="transmembrane region" description="Helical" evidence="7">
    <location>
        <begin position="202"/>
        <end position="221"/>
    </location>
</feature>
<reference evidence="9 10" key="1">
    <citation type="submission" date="2020-09" db="EMBL/GenBank/DDBJ databases">
        <title>Complete genome sequence of an Arctic sea ice bacterium Marinomonas arctica BSI20414.</title>
        <authorList>
            <person name="Liao L."/>
            <person name="Chen B."/>
        </authorList>
    </citation>
    <scope>NUCLEOTIDE SEQUENCE [LARGE SCALE GENOMIC DNA]</scope>
    <source>
        <strain evidence="9 10">BSI20414</strain>
    </source>
</reference>
<dbReference type="AlphaFoldDB" id="A0A7H1J638"/>
<evidence type="ECO:0000256" key="5">
    <source>
        <dbReference type="ARBA" id="ARBA00022989"/>
    </source>
</evidence>
<dbReference type="KEGG" id="mard:IBG28_20365"/>
<gene>
    <name evidence="9" type="ORF">IBG28_20365</name>
</gene>
<feature type="transmembrane region" description="Helical" evidence="7">
    <location>
        <begin position="12"/>
        <end position="34"/>
    </location>
</feature>
<dbReference type="PROSITE" id="PS50928">
    <property type="entry name" value="ABC_TM1"/>
    <property type="match status" value="1"/>
</dbReference>
<keyword evidence="4 7" id="KW-0812">Transmembrane</keyword>
<dbReference type="PANTHER" id="PTHR43744:SF4">
    <property type="entry name" value="OSMOPROTECTIVE COMPOUNDS UPTAKE PERMEASE PROTEIN GGTD"/>
    <property type="match status" value="1"/>
</dbReference>
<feature type="transmembrane region" description="Helical" evidence="7">
    <location>
        <begin position="174"/>
        <end position="195"/>
    </location>
</feature>
<dbReference type="SUPFAM" id="SSF161098">
    <property type="entry name" value="MetI-like"/>
    <property type="match status" value="1"/>
</dbReference>
<feature type="transmembrane region" description="Helical" evidence="7">
    <location>
        <begin position="241"/>
        <end position="260"/>
    </location>
</feature>
<keyword evidence="3" id="KW-1003">Cell membrane</keyword>
<feature type="transmembrane region" description="Helical" evidence="7">
    <location>
        <begin position="346"/>
        <end position="365"/>
    </location>
</feature>
<organism evidence="9 10">
    <name type="scientific">Marinomonas arctica</name>
    <dbReference type="NCBI Taxonomy" id="383750"/>
    <lineage>
        <taxon>Bacteria</taxon>
        <taxon>Pseudomonadati</taxon>
        <taxon>Pseudomonadota</taxon>
        <taxon>Gammaproteobacteria</taxon>
        <taxon>Oceanospirillales</taxon>
        <taxon>Oceanospirillaceae</taxon>
        <taxon>Marinomonas</taxon>
    </lineage>
</organism>
<dbReference type="EMBL" id="CP061081">
    <property type="protein sequence ID" value="QNT05954.1"/>
    <property type="molecule type" value="Genomic_DNA"/>
</dbReference>
<dbReference type="CDD" id="cd06261">
    <property type="entry name" value="TM_PBP2"/>
    <property type="match status" value="1"/>
</dbReference>
<evidence type="ECO:0000256" key="6">
    <source>
        <dbReference type="ARBA" id="ARBA00023136"/>
    </source>
</evidence>
<keyword evidence="6 7" id="KW-0472">Membrane</keyword>
<dbReference type="GO" id="GO:0055085">
    <property type="term" value="P:transmembrane transport"/>
    <property type="evidence" value="ECO:0007669"/>
    <property type="project" value="InterPro"/>
</dbReference>
<evidence type="ECO:0000256" key="4">
    <source>
        <dbReference type="ARBA" id="ARBA00022692"/>
    </source>
</evidence>
<feature type="domain" description="ABC transmembrane type-1" evidence="8">
    <location>
        <begin position="168"/>
        <end position="365"/>
    </location>
</feature>
<evidence type="ECO:0000313" key="10">
    <source>
        <dbReference type="Proteomes" id="UP000516370"/>
    </source>
</evidence>
<dbReference type="GO" id="GO:0005886">
    <property type="term" value="C:plasma membrane"/>
    <property type="evidence" value="ECO:0007669"/>
    <property type="project" value="UniProtKB-SubCell"/>
</dbReference>
<name>A0A7H1J638_9GAMM</name>
<sequence>MIASSKRSPLTYLVHATVLFLVVIWTIPTAGLFISSIRDKDQLSVSGWWTALSTSEQLIIARANDPKTQVQEGDLFVIRGNLLDGSSGDVTKFGSSSLEPEAFDAGAVADLRKGQTLQVMENGDYAFSSPTPWEGRSQRIFYTAEIPPRFTLDNYREVLSTEGLGKSFLNSLTVTIPATIIPILVAAFAAYALAWMRFPGRALLVAAVVGLLVVPLQMSLIPLLKSYNLIGEFFGVGSKTYVGIWLAHTGFGLPLAIYLLRNYIAGLPGEIIESARVDGASDFDIFRKIILPLSFPALASFAIFQFLWVWNDLLIAMVFLGNNEEHLVLTGQLRELLGSRGGNWEILTASAFITIIVPLCVFFSLQRYLVRGLLAGSVK</sequence>
<dbReference type="Gene3D" id="1.10.3720.10">
    <property type="entry name" value="MetI-like"/>
    <property type="match status" value="1"/>
</dbReference>
<dbReference type="PANTHER" id="PTHR43744">
    <property type="entry name" value="ABC TRANSPORTER PERMEASE PROTEIN MG189-RELATED-RELATED"/>
    <property type="match status" value="1"/>
</dbReference>
<evidence type="ECO:0000259" key="8">
    <source>
        <dbReference type="PROSITE" id="PS50928"/>
    </source>
</evidence>
<evidence type="ECO:0000256" key="3">
    <source>
        <dbReference type="ARBA" id="ARBA00022475"/>
    </source>
</evidence>
<evidence type="ECO:0000256" key="2">
    <source>
        <dbReference type="ARBA" id="ARBA00022448"/>
    </source>
</evidence>
<comment type="similarity">
    <text evidence="7">Belongs to the binding-protein-dependent transport system permease family.</text>
</comment>
<feature type="transmembrane region" description="Helical" evidence="7">
    <location>
        <begin position="289"/>
        <end position="310"/>
    </location>
</feature>
<dbReference type="OrthoDB" id="9815445at2"/>
<dbReference type="Pfam" id="PF00528">
    <property type="entry name" value="BPD_transp_1"/>
    <property type="match status" value="1"/>
</dbReference>
<dbReference type="Proteomes" id="UP000516370">
    <property type="component" value="Chromosome"/>
</dbReference>
<dbReference type="InterPro" id="IPR035906">
    <property type="entry name" value="MetI-like_sf"/>
</dbReference>
<evidence type="ECO:0000313" key="9">
    <source>
        <dbReference type="EMBL" id="QNT05954.1"/>
    </source>
</evidence>
<dbReference type="RefSeq" id="WP_111605925.1">
    <property type="nucleotide sequence ID" value="NZ_BMLJ01000002.1"/>
</dbReference>